<gene>
    <name evidence="2" type="ORF">S01H1_69533</name>
</gene>
<dbReference type="GO" id="GO:0009361">
    <property type="term" value="C:succinate-CoA ligase complex (ADP-forming)"/>
    <property type="evidence" value="ECO:0007669"/>
    <property type="project" value="TreeGrafter"/>
</dbReference>
<proteinExistence type="predicted"/>
<accession>X0XV31</accession>
<protein>
    <recommendedName>
        <fullName evidence="1">ATP-citrate synthase/succinyl-CoA ligase C-terminal domain-containing protein</fullName>
    </recommendedName>
</protein>
<dbReference type="Gene3D" id="3.40.50.261">
    <property type="entry name" value="Succinyl-CoA synthetase domains"/>
    <property type="match status" value="1"/>
</dbReference>
<dbReference type="SUPFAM" id="SSF52210">
    <property type="entry name" value="Succinyl-CoA synthetase domains"/>
    <property type="match status" value="1"/>
</dbReference>
<dbReference type="Pfam" id="PF00549">
    <property type="entry name" value="Ligase_CoA"/>
    <property type="match status" value="1"/>
</dbReference>
<dbReference type="GO" id="GO:0006099">
    <property type="term" value="P:tricarboxylic acid cycle"/>
    <property type="evidence" value="ECO:0007669"/>
    <property type="project" value="TreeGrafter"/>
</dbReference>
<dbReference type="PANTHER" id="PTHR11117">
    <property type="entry name" value="SUCCINYL-COA LIGASE SUBUNIT ALPHA"/>
    <property type="match status" value="1"/>
</dbReference>
<dbReference type="InterPro" id="IPR016102">
    <property type="entry name" value="Succinyl-CoA_synth-like"/>
</dbReference>
<dbReference type="PANTHER" id="PTHR11117:SF2">
    <property type="entry name" value="SUCCINATE--COA LIGASE [ADP_GDP-FORMING] SUBUNIT ALPHA, MITOCHONDRIAL"/>
    <property type="match status" value="1"/>
</dbReference>
<dbReference type="InterPro" id="IPR005811">
    <property type="entry name" value="SUCC_ACL_C"/>
</dbReference>
<sequence length="206" mass="21340">TERIPRKDVAQILELARLRGARVIGPNSMGLIAPGKTKVGSIGGPAEDTRKSFVTGPVGVMSRSGGMTTELSNLLTQSGLGQSTAISLGGDPLIGSTFAELLPIWEADAETKALVIFCEPGGPQEAALAAKVKAERTRLPIVAFIAGHFTAEMPGVRFGHAGSIVEGKADTAAEKARIMRGAGILVADDFSQIPTLVNQALGKRLA</sequence>
<dbReference type="GO" id="GO:0004776">
    <property type="term" value="F:succinate-CoA ligase (GDP-forming) activity"/>
    <property type="evidence" value="ECO:0007669"/>
    <property type="project" value="TreeGrafter"/>
</dbReference>
<feature type="domain" description="ATP-citrate synthase/succinyl-CoA ligase C-terminal" evidence="1">
    <location>
        <begin position="61"/>
        <end position="183"/>
    </location>
</feature>
<dbReference type="GO" id="GO:0004775">
    <property type="term" value="F:succinate-CoA ligase (ADP-forming) activity"/>
    <property type="evidence" value="ECO:0007669"/>
    <property type="project" value="TreeGrafter"/>
</dbReference>
<dbReference type="AlphaFoldDB" id="X0XV31"/>
<comment type="caution">
    <text evidence="2">The sequence shown here is derived from an EMBL/GenBank/DDBJ whole genome shotgun (WGS) entry which is preliminary data.</text>
</comment>
<name>X0XV31_9ZZZZ</name>
<dbReference type="PRINTS" id="PR01798">
    <property type="entry name" value="SCOASYNTHASE"/>
</dbReference>
<feature type="non-terminal residue" evidence="2">
    <location>
        <position position="1"/>
    </location>
</feature>
<organism evidence="2">
    <name type="scientific">marine sediment metagenome</name>
    <dbReference type="NCBI Taxonomy" id="412755"/>
    <lineage>
        <taxon>unclassified sequences</taxon>
        <taxon>metagenomes</taxon>
        <taxon>ecological metagenomes</taxon>
    </lineage>
</organism>
<evidence type="ECO:0000313" key="2">
    <source>
        <dbReference type="EMBL" id="GAG40438.1"/>
    </source>
</evidence>
<dbReference type="EMBL" id="BARS01046177">
    <property type="protein sequence ID" value="GAG40438.1"/>
    <property type="molecule type" value="Genomic_DNA"/>
</dbReference>
<evidence type="ECO:0000259" key="1">
    <source>
        <dbReference type="Pfam" id="PF00549"/>
    </source>
</evidence>
<reference evidence="2" key="1">
    <citation type="journal article" date="2014" name="Front. Microbiol.">
        <title>High frequency of phylogenetically diverse reductive dehalogenase-homologous genes in deep subseafloor sedimentary metagenomes.</title>
        <authorList>
            <person name="Kawai M."/>
            <person name="Futagami T."/>
            <person name="Toyoda A."/>
            <person name="Takaki Y."/>
            <person name="Nishi S."/>
            <person name="Hori S."/>
            <person name="Arai W."/>
            <person name="Tsubouchi T."/>
            <person name="Morono Y."/>
            <person name="Uchiyama I."/>
            <person name="Ito T."/>
            <person name="Fujiyama A."/>
            <person name="Inagaki F."/>
            <person name="Takami H."/>
        </authorList>
    </citation>
    <scope>NUCLEOTIDE SEQUENCE</scope>
    <source>
        <strain evidence="2">Expedition CK06-06</strain>
    </source>
</reference>